<evidence type="ECO:0000313" key="10">
    <source>
        <dbReference type="EMBL" id="BAM79793.1"/>
    </source>
</evidence>
<evidence type="ECO:0000256" key="4">
    <source>
        <dbReference type="ARBA" id="ARBA00022801"/>
    </source>
</evidence>
<reference evidence="10 11" key="2">
    <citation type="journal article" date="2007" name="BMC Biol.">
        <title>A 100%-complete sequence reveals unusually simple genomic features in the hot-spring red alga Cyanidioschyzon merolae.</title>
        <authorList>
            <person name="Nozaki H."/>
            <person name="Takano H."/>
            <person name="Misumi O."/>
            <person name="Terasawa K."/>
            <person name="Matsuzaki M."/>
            <person name="Maruyama S."/>
            <person name="Nishida K."/>
            <person name="Yagisawa F."/>
            <person name="Yoshida Y."/>
            <person name="Fujiwara T."/>
            <person name="Takio S."/>
            <person name="Tamura K."/>
            <person name="Chung S.J."/>
            <person name="Nakamura S."/>
            <person name="Kuroiwa H."/>
            <person name="Tanaka K."/>
            <person name="Sato N."/>
            <person name="Kuroiwa T."/>
        </authorList>
    </citation>
    <scope>NUCLEOTIDE SEQUENCE [LARGE SCALE GENOMIC DNA]</scope>
    <source>
        <strain evidence="10 11">10D</strain>
    </source>
</reference>
<dbReference type="Gene3D" id="3.40.1190.20">
    <property type="match status" value="1"/>
</dbReference>
<dbReference type="EMBL" id="AP006490">
    <property type="protein sequence ID" value="BAM79793.1"/>
    <property type="molecule type" value="Genomic_DNA"/>
</dbReference>
<keyword evidence="7" id="KW-0326">Glycosidase</keyword>
<dbReference type="PROSITE" id="PS00584">
    <property type="entry name" value="PFKB_KINASES_2"/>
    <property type="match status" value="1"/>
</dbReference>
<dbReference type="OrthoDB" id="198885at2759"/>
<evidence type="ECO:0000259" key="9">
    <source>
        <dbReference type="Pfam" id="PF00294"/>
    </source>
</evidence>
<dbReference type="Gene3D" id="3.40.1790.10">
    <property type="entry name" value="Indigoidine synthase domain"/>
    <property type="match status" value="1"/>
</dbReference>
<dbReference type="SUPFAM" id="SSF110581">
    <property type="entry name" value="Indigoidine synthase A-like"/>
    <property type="match status" value="1"/>
</dbReference>
<evidence type="ECO:0000256" key="2">
    <source>
        <dbReference type="ARBA" id="ARBA00022723"/>
    </source>
</evidence>
<keyword evidence="11" id="KW-1185">Reference proteome</keyword>
<dbReference type="InterPro" id="IPR002173">
    <property type="entry name" value="Carboh/pur_kinase_PfkB_CS"/>
</dbReference>
<sequence>MRLIWKGWPIELSERLAAQADWERRRWRTAIVALESTVVTHGLPYPQNLELVDQIQTNIRQKGAQPALLAIIDGVITVDPDSAVSQRLAEQGARVFRKCNLRDLSLAVAERWNGSLTVSAVMEVAHGLGFRVFVTGGIGGVHRDFTQNHDASADLTALARIPVCVVCAGVKSVLDIGATLERLETDAVPAIVFNSSEFPAFWCRRSGYAAPARLDTVEQVATVLRLHLLPLLSSARVDHDGECTNAERLPCGMLVAVPIPAEAECSESETAIQQALAEATQRGIRGKALTPFLLERVAALTQGASVRANMALLLHNASFGAALASVMHHSCHGLPLGSALRRYQHQQHQHHQLSYASITGSRHTIDEALNGCPSDDPEQRLLARNGPVHDDSSASLEPALDADAAQPELAQHPKQRLTADCGASAPLRWLPVTVLGHWTLDIYAFASSNVPFSSNLTAVPASYPGVIRSAYGGVGYNIALTLSYLAGGGASPYFTASEVMRDAHLGRLAESSLTMANERRLGTFWSTRHPAATYVAVHNEARDLLFAVFDGADITPAMLGHVNSSRPIVWDANLTPAAMAALPRASSFWYEPTSPAKAGRIVAAQRLEALPWMSPNELELIAIAQAAGFSFQEGAIADDGSISDALITAAAAYLVNTRGVRNILVTQGARGVTWFYPDAGALGGIASRHFDAIRVEKSNVRSTTGAGDVFAAAVIFALCGWGPAPPLAPAQAISFGLEAAAIACQYETAVPPADALRPIVQRMRRHRL</sequence>
<dbReference type="eggNOG" id="KOG3009">
    <property type="taxonomic scope" value="Eukaryota"/>
</dbReference>
<dbReference type="InterPro" id="IPR029056">
    <property type="entry name" value="Ribokinase-like"/>
</dbReference>
<dbReference type="RefSeq" id="XP_005536079.1">
    <property type="nucleotide sequence ID" value="XM_005536022.1"/>
</dbReference>
<dbReference type="AlphaFoldDB" id="M1VGI5"/>
<dbReference type="SUPFAM" id="SSF53613">
    <property type="entry name" value="Ribokinase-like"/>
    <property type="match status" value="1"/>
</dbReference>
<keyword evidence="2" id="KW-0479">Metal-binding</keyword>
<dbReference type="Proteomes" id="UP000007014">
    <property type="component" value="Chromosome 8"/>
</dbReference>
<reference evidence="10 11" key="1">
    <citation type="journal article" date="2004" name="Nature">
        <title>Genome sequence of the ultrasmall unicellular red alga Cyanidioschyzon merolae 10D.</title>
        <authorList>
            <person name="Matsuzaki M."/>
            <person name="Misumi O."/>
            <person name="Shin-i T."/>
            <person name="Maruyama S."/>
            <person name="Takahara M."/>
            <person name="Miyagishima S."/>
            <person name="Mori T."/>
            <person name="Nishida K."/>
            <person name="Yagisawa F."/>
            <person name="Nishida K."/>
            <person name="Yoshida Y."/>
            <person name="Nishimura Y."/>
            <person name="Nakao S."/>
            <person name="Kobayashi T."/>
            <person name="Momoyama Y."/>
            <person name="Higashiyama T."/>
            <person name="Minoda A."/>
            <person name="Sano M."/>
            <person name="Nomoto H."/>
            <person name="Oishi K."/>
            <person name="Hayashi H."/>
            <person name="Ohta F."/>
            <person name="Nishizaka S."/>
            <person name="Haga S."/>
            <person name="Miura S."/>
            <person name="Morishita T."/>
            <person name="Kabeya Y."/>
            <person name="Terasawa K."/>
            <person name="Suzuki Y."/>
            <person name="Ishii Y."/>
            <person name="Asakawa S."/>
            <person name="Takano H."/>
            <person name="Ohta N."/>
            <person name="Kuroiwa H."/>
            <person name="Tanaka K."/>
            <person name="Shimizu N."/>
            <person name="Sugano S."/>
            <person name="Sato N."/>
            <person name="Nozaki H."/>
            <person name="Ogasawara N."/>
            <person name="Kohara Y."/>
            <person name="Kuroiwa T."/>
        </authorList>
    </citation>
    <scope>NUCLEOTIDE SEQUENCE [LARGE SCALE GENOMIC DNA]</scope>
    <source>
        <strain evidence="10 11">10D</strain>
    </source>
</reference>
<feature type="region of interest" description="Disordered" evidence="8">
    <location>
        <begin position="370"/>
        <end position="395"/>
    </location>
</feature>
<evidence type="ECO:0000256" key="3">
    <source>
        <dbReference type="ARBA" id="ARBA00022777"/>
    </source>
</evidence>
<evidence type="ECO:0000256" key="5">
    <source>
        <dbReference type="ARBA" id="ARBA00023211"/>
    </source>
</evidence>
<evidence type="ECO:0000313" key="11">
    <source>
        <dbReference type="Proteomes" id="UP000007014"/>
    </source>
</evidence>
<accession>M1VGI5</accession>
<evidence type="ECO:0000256" key="1">
    <source>
        <dbReference type="ARBA" id="ARBA00022679"/>
    </source>
</evidence>
<dbReference type="GO" id="GO:0016301">
    <property type="term" value="F:kinase activity"/>
    <property type="evidence" value="ECO:0007669"/>
    <property type="project" value="UniProtKB-KW"/>
</dbReference>
<organism evidence="10 11">
    <name type="scientific">Cyanidioschyzon merolae (strain NIES-3377 / 10D)</name>
    <name type="common">Unicellular red alga</name>
    <dbReference type="NCBI Taxonomy" id="280699"/>
    <lineage>
        <taxon>Eukaryota</taxon>
        <taxon>Rhodophyta</taxon>
        <taxon>Bangiophyceae</taxon>
        <taxon>Cyanidiales</taxon>
        <taxon>Cyanidiaceae</taxon>
        <taxon>Cyanidioschyzon</taxon>
    </lineage>
</organism>
<dbReference type="GeneID" id="16993443"/>
<proteinExistence type="predicted"/>
<dbReference type="GO" id="GO:0016798">
    <property type="term" value="F:hydrolase activity, acting on glycosyl bonds"/>
    <property type="evidence" value="ECO:0007669"/>
    <property type="project" value="UniProtKB-KW"/>
</dbReference>
<dbReference type="InterPro" id="IPR007342">
    <property type="entry name" value="PsuG"/>
</dbReference>
<keyword evidence="4" id="KW-0378">Hydrolase</keyword>
<keyword evidence="1" id="KW-0808">Transferase</keyword>
<evidence type="ECO:0000256" key="8">
    <source>
        <dbReference type="SAM" id="MobiDB-lite"/>
    </source>
</evidence>
<dbReference type="GO" id="GO:0004730">
    <property type="term" value="F:pseudouridylate synthase activity"/>
    <property type="evidence" value="ECO:0007669"/>
    <property type="project" value="InterPro"/>
</dbReference>
<evidence type="ECO:0000256" key="6">
    <source>
        <dbReference type="ARBA" id="ARBA00023239"/>
    </source>
</evidence>
<name>M1VGI5_CYAM1</name>
<dbReference type="HOGENOM" id="CLU_012201_3_2_1"/>
<gene>
    <name evidence="10" type="ORF">CYME_CMH116C</name>
</gene>
<evidence type="ECO:0000256" key="7">
    <source>
        <dbReference type="ARBA" id="ARBA00023295"/>
    </source>
</evidence>
<keyword evidence="6" id="KW-0456">Lyase</keyword>
<keyword evidence="3" id="KW-0418">Kinase</keyword>
<feature type="domain" description="Carbohydrate kinase PfkB" evidence="9">
    <location>
        <begin position="467"/>
        <end position="752"/>
    </location>
</feature>
<dbReference type="KEGG" id="cme:CYME_CMH116C"/>
<dbReference type="PANTHER" id="PTHR42909:SF1">
    <property type="entry name" value="CARBOHYDRATE KINASE PFKB DOMAIN-CONTAINING PROTEIN"/>
    <property type="match status" value="1"/>
</dbReference>
<keyword evidence="5" id="KW-0464">Manganese</keyword>
<dbReference type="Gramene" id="CMH116CT">
    <property type="protein sequence ID" value="CMH116CT"/>
    <property type="gene ID" value="CMH116C"/>
</dbReference>
<dbReference type="PANTHER" id="PTHR42909">
    <property type="entry name" value="ZGC:136858"/>
    <property type="match status" value="1"/>
</dbReference>
<dbReference type="GO" id="GO:0046872">
    <property type="term" value="F:metal ion binding"/>
    <property type="evidence" value="ECO:0007669"/>
    <property type="project" value="UniProtKB-KW"/>
</dbReference>
<dbReference type="Pfam" id="PF00294">
    <property type="entry name" value="PfkB"/>
    <property type="match status" value="1"/>
</dbReference>
<dbReference type="InterPro" id="IPR011611">
    <property type="entry name" value="PfkB_dom"/>
</dbReference>
<protein>
    <submittedName>
        <fullName evidence="10">Similar to indigoidine systhesis protein IdgA</fullName>
    </submittedName>
</protein>
<dbReference type="InterPro" id="IPR022830">
    <property type="entry name" value="Indigdn_synthA-like"/>
</dbReference>
<feature type="compositionally biased region" description="Basic and acidic residues" evidence="8">
    <location>
        <begin position="377"/>
        <end position="392"/>
    </location>
</feature>
<dbReference type="Pfam" id="PF04227">
    <property type="entry name" value="Indigoidine_A"/>
    <property type="match status" value="1"/>
</dbReference>
<dbReference type="OMA" id="FNCIIAT"/>
<dbReference type="GO" id="GO:0005737">
    <property type="term" value="C:cytoplasm"/>
    <property type="evidence" value="ECO:0007669"/>
    <property type="project" value="TreeGrafter"/>
</dbReference>